<accession>A0AAD2G1Y2</accession>
<feature type="compositionally biased region" description="Low complexity" evidence="1">
    <location>
        <begin position="277"/>
        <end position="290"/>
    </location>
</feature>
<dbReference type="AlphaFoldDB" id="A0AAD2G1Y2"/>
<reference evidence="3" key="1">
    <citation type="submission" date="2023-08" db="EMBL/GenBank/DDBJ databases">
        <authorList>
            <person name="Audoor S."/>
            <person name="Bilcke G."/>
        </authorList>
    </citation>
    <scope>NUCLEOTIDE SEQUENCE</scope>
</reference>
<feature type="region of interest" description="Disordered" evidence="1">
    <location>
        <begin position="1"/>
        <end position="83"/>
    </location>
</feature>
<feature type="compositionally biased region" description="Acidic residues" evidence="1">
    <location>
        <begin position="197"/>
        <end position="209"/>
    </location>
</feature>
<protein>
    <submittedName>
        <fullName evidence="3">Uncharacterized protein</fullName>
    </submittedName>
</protein>
<feature type="region of interest" description="Disordered" evidence="1">
    <location>
        <begin position="174"/>
        <end position="213"/>
    </location>
</feature>
<keyword evidence="2" id="KW-0472">Membrane</keyword>
<feature type="compositionally biased region" description="Polar residues" evidence="1">
    <location>
        <begin position="65"/>
        <end position="82"/>
    </location>
</feature>
<feature type="transmembrane region" description="Helical" evidence="2">
    <location>
        <begin position="366"/>
        <end position="383"/>
    </location>
</feature>
<sequence>MSSHHHHQPFDQYYHHRRRRREDDAADEEQASSSTNSSAVFRPSLRMSEFQLPSWAVSSDEDSASAYTLDTGSDSNNGNFISPQMIYEQRRILMEIEERQRRQEEEEEDKQQLSASSSSLKPYESNPPNFPRDNQGLFLPTHKNSVSSRDGSITTAEDRSMILNQSIQVFTATDEEGEQESTNDGGGGGSVAALTFYDEDDDDDDDDEDHLVPTHAHHNMEPFLDELEYSYRQHHQIPFTPGARQRQHDEDDHASGANDITRSTHNARPRPIPSPYPQQYSQPTTYPQYSHPSILDKTRGNDNDDVLEALRSSQRRQQQDQERSEKVRKSLEEETERLRKNRISENTERQPKRGCCCGGKRWRCCFVWTFILIAGVVAAWFVLRNKVDWLPFGNSKASSPASTGNSSTLTPPPPPSLPPTTPDSIALTTAPTNCLSPEVMSTFFGGETYRTKTGRIDGRYNVNCKRGSGEMLIALSVSVTSSCEVKCVGFLTQLDYSQQCPTRNRSSSILEDNHATTNLRPMGSGGGGSSSVPDVNFVLPGDFSNEILYLGYASSSFDLPCSQKMLLLV</sequence>
<feature type="compositionally biased region" description="Polar residues" evidence="1">
    <location>
        <begin position="142"/>
        <end position="155"/>
    </location>
</feature>
<evidence type="ECO:0000256" key="1">
    <source>
        <dbReference type="SAM" id="MobiDB-lite"/>
    </source>
</evidence>
<evidence type="ECO:0000313" key="4">
    <source>
        <dbReference type="Proteomes" id="UP001295423"/>
    </source>
</evidence>
<dbReference type="Proteomes" id="UP001295423">
    <property type="component" value="Unassembled WGS sequence"/>
</dbReference>
<organism evidence="3 4">
    <name type="scientific">Cylindrotheca closterium</name>
    <dbReference type="NCBI Taxonomy" id="2856"/>
    <lineage>
        <taxon>Eukaryota</taxon>
        <taxon>Sar</taxon>
        <taxon>Stramenopiles</taxon>
        <taxon>Ochrophyta</taxon>
        <taxon>Bacillariophyta</taxon>
        <taxon>Bacillariophyceae</taxon>
        <taxon>Bacillariophycidae</taxon>
        <taxon>Bacillariales</taxon>
        <taxon>Bacillariaceae</taxon>
        <taxon>Cylindrotheca</taxon>
    </lineage>
</organism>
<feature type="region of interest" description="Disordered" evidence="1">
    <location>
        <begin position="97"/>
        <end position="157"/>
    </location>
</feature>
<evidence type="ECO:0000313" key="3">
    <source>
        <dbReference type="EMBL" id="CAJ1959966.1"/>
    </source>
</evidence>
<proteinExistence type="predicted"/>
<feature type="region of interest" description="Disordered" evidence="1">
    <location>
        <begin position="240"/>
        <end position="337"/>
    </location>
</feature>
<feature type="compositionally biased region" description="Polar residues" evidence="1">
    <location>
        <begin position="395"/>
        <end position="405"/>
    </location>
</feature>
<dbReference type="EMBL" id="CAKOGP040002036">
    <property type="protein sequence ID" value="CAJ1959966.1"/>
    <property type="molecule type" value="Genomic_DNA"/>
</dbReference>
<gene>
    <name evidence="3" type="ORF">CYCCA115_LOCUS18383</name>
</gene>
<keyword evidence="2" id="KW-0812">Transmembrane</keyword>
<feature type="compositionally biased region" description="Basic and acidic residues" evidence="1">
    <location>
        <begin position="317"/>
        <end position="337"/>
    </location>
</feature>
<keyword evidence="2" id="KW-1133">Transmembrane helix</keyword>
<keyword evidence="4" id="KW-1185">Reference proteome</keyword>
<feature type="region of interest" description="Disordered" evidence="1">
    <location>
        <begin position="395"/>
        <end position="424"/>
    </location>
</feature>
<feature type="compositionally biased region" description="Pro residues" evidence="1">
    <location>
        <begin position="410"/>
        <end position="421"/>
    </location>
</feature>
<name>A0AAD2G1Y2_9STRA</name>
<comment type="caution">
    <text evidence="3">The sequence shown here is derived from an EMBL/GenBank/DDBJ whole genome shotgun (WGS) entry which is preliminary data.</text>
</comment>
<evidence type="ECO:0000256" key="2">
    <source>
        <dbReference type="SAM" id="Phobius"/>
    </source>
</evidence>